<dbReference type="Proteomes" id="UP000231152">
    <property type="component" value="Unassembled WGS sequence"/>
</dbReference>
<accession>A0A2M8LDS2</accession>
<evidence type="ECO:0000313" key="4">
    <source>
        <dbReference type="Proteomes" id="UP000231152"/>
    </source>
</evidence>
<dbReference type="CDD" id="cd00381">
    <property type="entry name" value="IMPDH"/>
    <property type="match status" value="1"/>
</dbReference>
<sequence length="351" mass="36893">MDIPLGITFDDVLLVPQLSSVSPREAKLETQLTKKIRLEMPIISAAMDTVTEAKMVIAMSNAGGLGILHRNCTVGEQVKMVMAAKKKQARVGAAVGPHDIKRALALDKVGVDVVVVDSAHVHKPKIISDVKLLKRKLKAEIIVGNIATATAASAFLPYADALKVGVGPGAICTTRVVAGVGVPQLTAIMEVAKMAKEKKIPVIADGGIRYSGDIAKAIGAGASAVMLGSVLAGTTEAPGDIITIAKKQYKRYRGMGSLGAMERGQSSDRYGQKGATKYVPEGVEGVVPFHGAVADILFHMTGGLRASMGYSGAKTIVELQKKATFIRITPAGRAESHPHSITIEKQAPNYR</sequence>
<reference evidence="3 4" key="1">
    <citation type="submission" date="2017-09" db="EMBL/GenBank/DDBJ databases">
        <title>Depth-based differentiation of microbial function through sediment-hosted aquifers and enrichment of novel symbionts in the deep terrestrial subsurface.</title>
        <authorList>
            <person name="Probst A.J."/>
            <person name="Ladd B."/>
            <person name="Jarett J.K."/>
            <person name="Geller-Mcgrath D.E."/>
            <person name="Sieber C.M."/>
            <person name="Emerson J.B."/>
            <person name="Anantharaman K."/>
            <person name="Thomas B.C."/>
            <person name="Malmstrom R."/>
            <person name="Stieglmeier M."/>
            <person name="Klingl A."/>
            <person name="Woyke T."/>
            <person name="Ryan C.M."/>
            <person name="Banfield J.F."/>
        </authorList>
    </citation>
    <scope>NUCLEOTIDE SEQUENCE [LARGE SCALE GENOMIC DNA]</scope>
    <source>
        <strain evidence="3">CG10_big_fil_rev_8_21_14_0_10_48_11</strain>
    </source>
</reference>
<dbReference type="PANTHER" id="PTHR11911:SF111">
    <property type="entry name" value="INOSINE-5'-MONOPHOSPHATE DEHYDROGENASE"/>
    <property type="match status" value="1"/>
</dbReference>
<dbReference type="AlphaFoldDB" id="A0A2M8LDS2"/>
<dbReference type="SUPFAM" id="SSF51412">
    <property type="entry name" value="Inosine monophosphate dehydrogenase (IMPDH)"/>
    <property type="match status" value="1"/>
</dbReference>
<evidence type="ECO:0000256" key="1">
    <source>
        <dbReference type="ARBA" id="ARBA00005502"/>
    </source>
</evidence>
<evidence type="ECO:0000259" key="2">
    <source>
        <dbReference type="Pfam" id="PF00478"/>
    </source>
</evidence>
<dbReference type="InterPro" id="IPR013785">
    <property type="entry name" value="Aldolase_TIM"/>
</dbReference>
<dbReference type="Gene3D" id="3.20.20.70">
    <property type="entry name" value="Aldolase class I"/>
    <property type="match status" value="1"/>
</dbReference>
<gene>
    <name evidence="3" type="ORF">COV04_04205</name>
</gene>
<dbReference type="Pfam" id="PF00478">
    <property type="entry name" value="IMPDH"/>
    <property type="match status" value="1"/>
</dbReference>
<dbReference type="InterPro" id="IPR005990">
    <property type="entry name" value="IMP_DH"/>
</dbReference>
<dbReference type="InterPro" id="IPR001093">
    <property type="entry name" value="IMP_DH_GMPRt"/>
</dbReference>
<dbReference type="GO" id="GO:0006183">
    <property type="term" value="P:GTP biosynthetic process"/>
    <property type="evidence" value="ECO:0007669"/>
    <property type="project" value="TreeGrafter"/>
</dbReference>
<dbReference type="GO" id="GO:0003938">
    <property type="term" value="F:IMP dehydrogenase activity"/>
    <property type="evidence" value="ECO:0007669"/>
    <property type="project" value="InterPro"/>
</dbReference>
<organism evidence="3 4">
    <name type="scientific">Candidatus Uhrbacteria bacterium CG10_big_fil_rev_8_21_14_0_10_48_11</name>
    <dbReference type="NCBI Taxonomy" id="1975037"/>
    <lineage>
        <taxon>Bacteria</taxon>
        <taxon>Candidatus Uhriibacteriota</taxon>
    </lineage>
</organism>
<evidence type="ECO:0000313" key="3">
    <source>
        <dbReference type="EMBL" id="PJE75599.1"/>
    </source>
</evidence>
<comment type="caution">
    <text evidence="3">The sequence shown here is derived from an EMBL/GenBank/DDBJ whole genome shotgun (WGS) entry which is preliminary data.</text>
</comment>
<comment type="similarity">
    <text evidence="1">Belongs to the IMPDH/GMPR family.</text>
</comment>
<feature type="domain" description="IMP dehydrogenase/GMP reductase" evidence="2">
    <location>
        <begin position="6"/>
        <end position="339"/>
    </location>
</feature>
<name>A0A2M8LDS2_9BACT</name>
<dbReference type="PANTHER" id="PTHR11911">
    <property type="entry name" value="INOSINE-5-MONOPHOSPHATE DEHYDROGENASE RELATED"/>
    <property type="match status" value="1"/>
</dbReference>
<dbReference type="SMART" id="SM01240">
    <property type="entry name" value="IMPDH"/>
    <property type="match status" value="1"/>
</dbReference>
<dbReference type="FunFam" id="3.20.20.70:FF:000424">
    <property type="entry name" value="Inosine-5'-monophosphate dehydrogenase 2"/>
    <property type="match status" value="1"/>
</dbReference>
<dbReference type="EMBL" id="PFET01000013">
    <property type="protein sequence ID" value="PJE75599.1"/>
    <property type="molecule type" value="Genomic_DNA"/>
</dbReference>
<proteinExistence type="inferred from homology"/>
<protein>
    <submittedName>
        <fullName evidence="3">Guanosine monophosphate reductase</fullName>
    </submittedName>
</protein>